<keyword evidence="3" id="KW-0378">Hydrolase</keyword>
<dbReference type="PANTHER" id="PTHR34039">
    <property type="entry name" value="UPF0102 PROTEIN YRAN"/>
    <property type="match status" value="1"/>
</dbReference>
<protein>
    <recommendedName>
        <fullName evidence="2">UPF0102 protein SAMN04488092_104117</fullName>
    </recommendedName>
</protein>
<keyword evidence="4" id="KW-1185">Reference proteome</keyword>
<dbReference type="InterPro" id="IPR011335">
    <property type="entry name" value="Restrct_endonuc-II-like"/>
</dbReference>
<dbReference type="Proteomes" id="UP000198634">
    <property type="component" value="Unassembled WGS sequence"/>
</dbReference>
<name>A0A1H9DDL8_9RHOB</name>
<evidence type="ECO:0000313" key="3">
    <source>
        <dbReference type="EMBL" id="SEQ11662.1"/>
    </source>
</evidence>
<dbReference type="PANTHER" id="PTHR34039:SF1">
    <property type="entry name" value="UPF0102 PROTEIN YRAN"/>
    <property type="match status" value="1"/>
</dbReference>
<dbReference type="GO" id="GO:0004519">
    <property type="term" value="F:endonuclease activity"/>
    <property type="evidence" value="ECO:0007669"/>
    <property type="project" value="UniProtKB-KW"/>
</dbReference>
<dbReference type="GO" id="GO:0003676">
    <property type="term" value="F:nucleic acid binding"/>
    <property type="evidence" value="ECO:0007669"/>
    <property type="project" value="InterPro"/>
</dbReference>
<dbReference type="EMBL" id="FOEP01000004">
    <property type="protein sequence ID" value="SEQ11662.1"/>
    <property type="molecule type" value="Genomic_DNA"/>
</dbReference>
<evidence type="ECO:0000256" key="1">
    <source>
        <dbReference type="ARBA" id="ARBA00006738"/>
    </source>
</evidence>
<comment type="similarity">
    <text evidence="1 2">Belongs to the UPF0102 family.</text>
</comment>
<dbReference type="InterPro" id="IPR003509">
    <property type="entry name" value="UPF0102_YraN-like"/>
</dbReference>
<dbReference type="AlphaFoldDB" id="A0A1H9DDL8"/>
<proteinExistence type="inferred from homology"/>
<evidence type="ECO:0000256" key="2">
    <source>
        <dbReference type="HAMAP-Rule" id="MF_00048"/>
    </source>
</evidence>
<dbReference type="SUPFAM" id="SSF52980">
    <property type="entry name" value="Restriction endonuclease-like"/>
    <property type="match status" value="1"/>
</dbReference>
<keyword evidence="3" id="KW-0540">Nuclease</keyword>
<dbReference type="RefSeq" id="WP_090269212.1">
    <property type="nucleotide sequence ID" value="NZ_FOEP01000004.1"/>
</dbReference>
<dbReference type="STRING" id="657014.SAMN04488092_104117"/>
<dbReference type="HAMAP" id="MF_00048">
    <property type="entry name" value="UPF0102"/>
    <property type="match status" value="1"/>
</dbReference>
<dbReference type="Gene3D" id="3.40.1350.10">
    <property type="match status" value="1"/>
</dbReference>
<gene>
    <name evidence="3" type="ORF">SAMN04488092_104117</name>
</gene>
<dbReference type="OrthoDB" id="9812968at2"/>
<evidence type="ECO:0000313" key="4">
    <source>
        <dbReference type="Proteomes" id="UP000198634"/>
    </source>
</evidence>
<dbReference type="InterPro" id="IPR011856">
    <property type="entry name" value="tRNA_endonuc-like_dom_sf"/>
</dbReference>
<sequence>MTAHSSSEQGVAAPVQNRRSRGRVAYLSGSAAEGSVARHYERRGLPLAERRWRGRVGEVDLIVQNGNGLVFVEVKKSKSFDRAVAQLSTAQMRRIYATAEEYLIGMPKGQLTEVRFDVALVNAHGEVKIIENAFGHF</sequence>
<dbReference type="Pfam" id="PF02021">
    <property type="entry name" value="UPF0102"/>
    <property type="match status" value="1"/>
</dbReference>
<keyword evidence="3" id="KW-0255">Endonuclease</keyword>
<accession>A0A1H9DDL8</accession>
<reference evidence="3 4" key="1">
    <citation type="submission" date="2016-10" db="EMBL/GenBank/DDBJ databases">
        <authorList>
            <person name="de Groot N.N."/>
        </authorList>
    </citation>
    <scope>NUCLEOTIDE SEQUENCE [LARGE SCALE GENOMIC DNA]</scope>
    <source>
        <strain evidence="3 4">DSM 22007</strain>
    </source>
</reference>
<organism evidence="3 4">
    <name type="scientific">Thalassovita taeanensis</name>
    <dbReference type="NCBI Taxonomy" id="657014"/>
    <lineage>
        <taxon>Bacteria</taxon>
        <taxon>Pseudomonadati</taxon>
        <taxon>Pseudomonadota</taxon>
        <taxon>Alphaproteobacteria</taxon>
        <taxon>Rhodobacterales</taxon>
        <taxon>Roseobacteraceae</taxon>
        <taxon>Thalassovita</taxon>
    </lineage>
</organism>